<keyword evidence="1" id="KW-0004">4Fe-4S</keyword>
<keyword evidence="2" id="KW-0479">Metal-binding</keyword>
<dbReference type="GO" id="GO:0046872">
    <property type="term" value="F:metal ion binding"/>
    <property type="evidence" value="ECO:0007669"/>
    <property type="project" value="UniProtKB-KW"/>
</dbReference>
<dbReference type="OrthoDB" id="9794954at2"/>
<dbReference type="Pfam" id="PF13534">
    <property type="entry name" value="Fer4_17"/>
    <property type="match status" value="1"/>
</dbReference>
<dbReference type="InterPro" id="IPR051460">
    <property type="entry name" value="HdrC_iron-sulfur_subunit"/>
</dbReference>
<keyword evidence="3" id="KW-0560">Oxidoreductase</keyword>
<dbReference type="AlphaFoldDB" id="A0A1G9MCD8"/>
<keyword evidence="5" id="KW-0411">Iron-sulfur</keyword>
<accession>A0A1G9MCD8</accession>
<dbReference type="GO" id="GO:0005886">
    <property type="term" value="C:plasma membrane"/>
    <property type="evidence" value="ECO:0007669"/>
    <property type="project" value="TreeGrafter"/>
</dbReference>
<dbReference type="InterPro" id="IPR017900">
    <property type="entry name" value="4Fe4S_Fe_S_CS"/>
</dbReference>
<evidence type="ECO:0000256" key="2">
    <source>
        <dbReference type="ARBA" id="ARBA00022723"/>
    </source>
</evidence>
<keyword evidence="4" id="KW-0408">Iron</keyword>
<dbReference type="GO" id="GO:0016491">
    <property type="term" value="F:oxidoreductase activity"/>
    <property type="evidence" value="ECO:0007669"/>
    <property type="project" value="UniProtKB-KW"/>
</dbReference>
<reference evidence="7 8" key="1">
    <citation type="submission" date="2016-10" db="EMBL/GenBank/DDBJ databases">
        <authorList>
            <person name="de Groot N.N."/>
        </authorList>
    </citation>
    <scope>NUCLEOTIDE SEQUENCE [LARGE SCALE GENOMIC DNA]</scope>
    <source>
        <strain evidence="7 8">SLAS-1</strain>
    </source>
</reference>
<dbReference type="InterPro" id="IPR017896">
    <property type="entry name" value="4Fe4S_Fe-S-bd"/>
</dbReference>
<evidence type="ECO:0000256" key="3">
    <source>
        <dbReference type="ARBA" id="ARBA00023002"/>
    </source>
</evidence>
<proteinExistence type="predicted"/>
<dbReference type="PROSITE" id="PS00198">
    <property type="entry name" value="4FE4S_FER_1"/>
    <property type="match status" value="2"/>
</dbReference>
<evidence type="ECO:0000313" key="8">
    <source>
        <dbReference type="Proteomes" id="UP000199476"/>
    </source>
</evidence>
<dbReference type="EMBL" id="FNGO01000008">
    <property type="protein sequence ID" value="SDL71784.1"/>
    <property type="molecule type" value="Genomic_DNA"/>
</dbReference>
<dbReference type="RefSeq" id="WP_089759508.1">
    <property type="nucleotide sequence ID" value="NZ_FNGO01000008.1"/>
</dbReference>
<dbReference type="STRING" id="321763.SAMN04488692_10821"/>
<feature type="domain" description="4Fe-4S ferredoxin-type" evidence="6">
    <location>
        <begin position="20"/>
        <end position="51"/>
    </location>
</feature>
<dbReference type="PANTHER" id="PTHR43255:SF1">
    <property type="entry name" value="IRON-SULFUR-BINDING OXIDOREDUCTASE FADF-RELATED"/>
    <property type="match status" value="1"/>
</dbReference>
<keyword evidence="8" id="KW-1185">Reference proteome</keyword>
<sequence>MDRDRIDLEENSGDRQDLLRRISGEDFVDCIQCGKCSAGCPASGTMDLLPHEVIRNIQLGRSCRIMESETIWNCASCFTCGERCPREVDASRIIEACRMLLIRTSDLEEERIDLNLLPDKFDEEIPQQALVSLFRKYVK</sequence>
<evidence type="ECO:0000256" key="1">
    <source>
        <dbReference type="ARBA" id="ARBA00022485"/>
    </source>
</evidence>
<protein>
    <submittedName>
        <fullName evidence="7">Heterodisulfide reductase subunit C</fullName>
    </submittedName>
</protein>
<evidence type="ECO:0000256" key="4">
    <source>
        <dbReference type="ARBA" id="ARBA00023004"/>
    </source>
</evidence>
<evidence type="ECO:0000259" key="6">
    <source>
        <dbReference type="PROSITE" id="PS51379"/>
    </source>
</evidence>
<name>A0A1G9MCD8_9FIRM</name>
<dbReference type="SUPFAM" id="SSF46548">
    <property type="entry name" value="alpha-helical ferredoxin"/>
    <property type="match status" value="1"/>
</dbReference>
<dbReference type="PROSITE" id="PS51379">
    <property type="entry name" value="4FE4S_FER_2"/>
    <property type="match status" value="1"/>
</dbReference>
<dbReference type="InterPro" id="IPR009051">
    <property type="entry name" value="Helical_ferredxn"/>
</dbReference>
<organism evidence="7 8">
    <name type="scientific">Halarsenatibacter silvermanii</name>
    <dbReference type="NCBI Taxonomy" id="321763"/>
    <lineage>
        <taxon>Bacteria</taxon>
        <taxon>Bacillati</taxon>
        <taxon>Bacillota</taxon>
        <taxon>Clostridia</taxon>
        <taxon>Halanaerobiales</taxon>
        <taxon>Halarsenatibacteraceae</taxon>
        <taxon>Halarsenatibacter</taxon>
    </lineage>
</organism>
<dbReference type="Proteomes" id="UP000199476">
    <property type="component" value="Unassembled WGS sequence"/>
</dbReference>
<gene>
    <name evidence="7" type="ORF">SAMN04488692_10821</name>
</gene>
<dbReference type="PANTHER" id="PTHR43255">
    <property type="entry name" value="IRON-SULFUR-BINDING OXIDOREDUCTASE FADF-RELATED-RELATED"/>
    <property type="match status" value="1"/>
</dbReference>
<dbReference type="Gene3D" id="1.10.1060.10">
    <property type="entry name" value="Alpha-helical ferredoxin"/>
    <property type="match status" value="1"/>
</dbReference>
<evidence type="ECO:0000313" key="7">
    <source>
        <dbReference type="EMBL" id="SDL71784.1"/>
    </source>
</evidence>
<evidence type="ECO:0000256" key="5">
    <source>
        <dbReference type="ARBA" id="ARBA00023014"/>
    </source>
</evidence>
<dbReference type="GO" id="GO:0051539">
    <property type="term" value="F:4 iron, 4 sulfur cluster binding"/>
    <property type="evidence" value="ECO:0007669"/>
    <property type="project" value="UniProtKB-KW"/>
</dbReference>